<dbReference type="PROSITE" id="PS50002">
    <property type="entry name" value="SH3"/>
    <property type="match status" value="1"/>
</dbReference>
<keyword evidence="1 4" id="KW-0728">SH3 domain</keyword>
<comment type="caution">
    <text evidence="9">The sequence shown here is derived from an EMBL/GenBank/DDBJ whole genome shotgun (WGS) entry which is preliminary data.</text>
</comment>
<name>A0AAD5V0R3_9APHY</name>
<gene>
    <name evidence="9" type="ORF">NLI96_g6497</name>
</gene>
<dbReference type="GO" id="GO:0005886">
    <property type="term" value="C:plasma membrane"/>
    <property type="evidence" value="ECO:0007669"/>
    <property type="project" value="TreeGrafter"/>
</dbReference>
<dbReference type="PROSITE" id="PS50212">
    <property type="entry name" value="RASGEF_NTER"/>
    <property type="match status" value="1"/>
</dbReference>
<evidence type="ECO:0000256" key="3">
    <source>
        <dbReference type="PROSITE-ProRule" id="PRU00168"/>
    </source>
</evidence>
<dbReference type="InterPro" id="IPR023578">
    <property type="entry name" value="Ras_GEF_dom_sf"/>
</dbReference>
<dbReference type="SMART" id="SM00229">
    <property type="entry name" value="RasGEFN"/>
    <property type="match status" value="1"/>
</dbReference>
<evidence type="ECO:0008006" key="11">
    <source>
        <dbReference type="Google" id="ProtNLM"/>
    </source>
</evidence>
<feature type="region of interest" description="Disordered" evidence="5">
    <location>
        <begin position="186"/>
        <end position="205"/>
    </location>
</feature>
<dbReference type="GO" id="GO:0005085">
    <property type="term" value="F:guanyl-nucleotide exchange factor activity"/>
    <property type="evidence" value="ECO:0007669"/>
    <property type="project" value="UniProtKB-KW"/>
</dbReference>
<evidence type="ECO:0000313" key="9">
    <source>
        <dbReference type="EMBL" id="KAJ3483151.1"/>
    </source>
</evidence>
<evidence type="ECO:0000259" key="6">
    <source>
        <dbReference type="PROSITE" id="PS50002"/>
    </source>
</evidence>
<proteinExistence type="predicted"/>
<dbReference type="Pfam" id="PF00018">
    <property type="entry name" value="SH3_1"/>
    <property type="match status" value="1"/>
</dbReference>
<feature type="region of interest" description="Disordered" evidence="5">
    <location>
        <begin position="223"/>
        <end position="271"/>
    </location>
</feature>
<dbReference type="AlphaFoldDB" id="A0AAD5V0R3"/>
<dbReference type="InterPro" id="IPR036028">
    <property type="entry name" value="SH3-like_dom_sf"/>
</dbReference>
<dbReference type="SMART" id="SM00147">
    <property type="entry name" value="RasGEF"/>
    <property type="match status" value="1"/>
</dbReference>
<evidence type="ECO:0000256" key="4">
    <source>
        <dbReference type="PROSITE-ProRule" id="PRU00192"/>
    </source>
</evidence>
<dbReference type="InterPro" id="IPR001452">
    <property type="entry name" value="SH3_domain"/>
</dbReference>
<dbReference type="InterPro" id="IPR001895">
    <property type="entry name" value="RASGEF_cat_dom"/>
</dbReference>
<evidence type="ECO:0000259" key="8">
    <source>
        <dbReference type="PROSITE" id="PS50212"/>
    </source>
</evidence>
<dbReference type="SUPFAM" id="SSF48366">
    <property type="entry name" value="Ras GEF"/>
    <property type="match status" value="1"/>
</dbReference>
<evidence type="ECO:0000256" key="1">
    <source>
        <dbReference type="ARBA" id="ARBA00022443"/>
    </source>
</evidence>
<feature type="compositionally biased region" description="Pro residues" evidence="5">
    <location>
        <begin position="223"/>
        <end position="235"/>
    </location>
</feature>
<dbReference type="PANTHER" id="PTHR23113:SF368">
    <property type="entry name" value="CELL DIVISION CONTROL PROTEIN 25"/>
    <property type="match status" value="1"/>
</dbReference>
<feature type="domain" description="N-terminal Ras-GEF" evidence="8">
    <location>
        <begin position="379"/>
        <end position="513"/>
    </location>
</feature>
<protein>
    <recommendedName>
        <fullName evidence="11">Ras GEF</fullName>
    </recommendedName>
</protein>
<dbReference type="SUPFAM" id="SSF50044">
    <property type="entry name" value="SH3-domain"/>
    <property type="match status" value="1"/>
</dbReference>
<dbReference type="GO" id="GO:0007265">
    <property type="term" value="P:Ras protein signal transduction"/>
    <property type="evidence" value="ECO:0007669"/>
    <property type="project" value="TreeGrafter"/>
</dbReference>
<dbReference type="Gene3D" id="1.20.870.10">
    <property type="entry name" value="Son of sevenless (SoS) protein Chain: S domain 1"/>
    <property type="match status" value="1"/>
</dbReference>
<dbReference type="PANTHER" id="PTHR23113">
    <property type="entry name" value="GUANINE NUCLEOTIDE EXCHANGE FACTOR"/>
    <property type="match status" value="1"/>
</dbReference>
<dbReference type="Gene3D" id="1.10.840.10">
    <property type="entry name" value="Ras guanine-nucleotide exchange factors catalytic domain"/>
    <property type="match status" value="1"/>
</dbReference>
<sequence length="796" mass="89231">MRRPDPKHSLPRLAIDANPIKYHQYPPSPSSSISSARASIATSFDTPTSGIFYALCLYDFEASDADQLTFKKNDVLEIVKQEESGWWAALRDDDRMVGWIPSAYVEPISEERAERVRNQHRERRRPVLEPVVAGQTFSPDSDYMTPYGLMTPGDGIRGFDWMPMVEGAKDSPIRFGYGVRTPAGKDFPRDVTSAISPSLPETDGYTDQILEIPASVAYRPYPPSPMAPVPKPPPNSAESPSRSGKPRFGRSTNSSPITPSSSSTTPTKTRLDTAALLISRHLRRRPVLIDDSSSLTRLSTLIETSNVDEVDIMASSPIVTEHMDAFSRAARGHSSRPDKIKQITGDDEAQAFHNAKMAQSSLPWFLRPDHGDDEIKVEFDGTVTAGTLPALVERLTIEPLQQSQEAEYRHAFLTTFRTFATPDAVFSLLLNQYHIEPPSSLSEAEVEVWREKKLLPTQRRVLEVFQTWLENHSMIQDDPPIARRLQDFLSGITAPYRNKLVAKHVMNVLERLTFAVPATPISATLVHKRRKTKSYKNELLKVEPTLLAEHLALFEHKLYSKVHPQQCLDYSKKLATGMLSSLHAFCATHDKIACWVKASVLYTDTVPRRSDVVDHWIKIAEKCRSMNNFSSLSAIVTALESVVVTRLHLTWAHVGRTSQLSQLVKLNDPSGSFSNCRAAQQAVDGPCVPFVTMHLTEICHISDQFTDKTLIKDGSNTTMVNFIKRRKWCNAVTTMLRHQGKFYPFAEDATTMSFVEANLLQYGEMDQAKFWSKSQEVQQAEVSNADIRKGLEAAGF</sequence>
<dbReference type="Gene3D" id="2.30.30.40">
    <property type="entry name" value="SH3 Domains"/>
    <property type="match status" value="1"/>
</dbReference>
<dbReference type="PROSITE" id="PS50009">
    <property type="entry name" value="RASGEF_CAT"/>
    <property type="match status" value="1"/>
</dbReference>
<feature type="compositionally biased region" description="Low complexity" evidence="5">
    <location>
        <begin position="251"/>
        <end position="268"/>
    </location>
</feature>
<accession>A0AAD5V0R3</accession>
<reference evidence="9" key="1">
    <citation type="submission" date="2022-07" db="EMBL/GenBank/DDBJ databases">
        <title>Genome Sequence of Physisporinus lineatus.</title>
        <authorList>
            <person name="Buettner E."/>
        </authorList>
    </citation>
    <scope>NUCLEOTIDE SEQUENCE</scope>
    <source>
        <strain evidence="9">VT162</strain>
    </source>
</reference>
<evidence type="ECO:0000256" key="2">
    <source>
        <dbReference type="ARBA" id="ARBA00022658"/>
    </source>
</evidence>
<dbReference type="PRINTS" id="PR00452">
    <property type="entry name" value="SH3DOMAIN"/>
</dbReference>
<dbReference type="EMBL" id="JANAWD010000239">
    <property type="protein sequence ID" value="KAJ3483151.1"/>
    <property type="molecule type" value="Genomic_DNA"/>
</dbReference>
<evidence type="ECO:0000313" key="10">
    <source>
        <dbReference type="Proteomes" id="UP001212997"/>
    </source>
</evidence>
<dbReference type="InterPro" id="IPR036964">
    <property type="entry name" value="RASGEF_cat_dom_sf"/>
</dbReference>
<dbReference type="Pfam" id="PF00617">
    <property type="entry name" value="RasGEF"/>
    <property type="match status" value="1"/>
</dbReference>
<evidence type="ECO:0000256" key="5">
    <source>
        <dbReference type="SAM" id="MobiDB-lite"/>
    </source>
</evidence>
<dbReference type="InterPro" id="IPR000651">
    <property type="entry name" value="Ras-like_Gua-exchang_fac_N"/>
</dbReference>
<keyword evidence="2 3" id="KW-0344">Guanine-nucleotide releasing factor</keyword>
<dbReference type="InterPro" id="IPR008937">
    <property type="entry name" value="Ras-like_GEF"/>
</dbReference>
<feature type="domain" description="SH3" evidence="6">
    <location>
        <begin position="49"/>
        <end position="110"/>
    </location>
</feature>
<dbReference type="Proteomes" id="UP001212997">
    <property type="component" value="Unassembled WGS sequence"/>
</dbReference>
<dbReference type="SMART" id="SM00326">
    <property type="entry name" value="SH3"/>
    <property type="match status" value="1"/>
</dbReference>
<keyword evidence="10" id="KW-1185">Reference proteome</keyword>
<evidence type="ECO:0000259" key="7">
    <source>
        <dbReference type="PROSITE" id="PS50009"/>
    </source>
</evidence>
<dbReference type="Pfam" id="PF00618">
    <property type="entry name" value="RasGEF_N"/>
    <property type="match status" value="1"/>
</dbReference>
<organism evidence="9 10">
    <name type="scientific">Meripilus lineatus</name>
    <dbReference type="NCBI Taxonomy" id="2056292"/>
    <lineage>
        <taxon>Eukaryota</taxon>
        <taxon>Fungi</taxon>
        <taxon>Dikarya</taxon>
        <taxon>Basidiomycota</taxon>
        <taxon>Agaricomycotina</taxon>
        <taxon>Agaricomycetes</taxon>
        <taxon>Polyporales</taxon>
        <taxon>Meripilaceae</taxon>
        <taxon>Meripilus</taxon>
    </lineage>
</organism>
<feature type="domain" description="Ras-GEF" evidence="7">
    <location>
        <begin position="543"/>
        <end position="780"/>
    </location>
</feature>
<dbReference type="CDD" id="cd06224">
    <property type="entry name" value="REM"/>
    <property type="match status" value="1"/>
</dbReference>